<evidence type="ECO:0000313" key="3">
    <source>
        <dbReference type="WormBase" id="Y105E8A.8"/>
    </source>
</evidence>
<dbReference type="SMR" id="Q8WQB4"/>
<dbReference type="Gene3D" id="2.130.10.10">
    <property type="entry name" value="YVTN repeat-like/Quinoprotein amine dehydrogenase"/>
    <property type="match status" value="2"/>
</dbReference>
<dbReference type="FunCoup" id="Q8WQB4">
    <property type="interactions" value="2296"/>
</dbReference>
<dbReference type="AlphaFoldDB" id="Q8WQB4"/>
<dbReference type="eggNOG" id="KOG2919">
    <property type="taxonomic scope" value="Eukaryota"/>
</dbReference>
<dbReference type="EMBL" id="BX284601">
    <property type="protein sequence ID" value="CAD21659.1"/>
    <property type="molecule type" value="Genomic_DNA"/>
</dbReference>
<reference evidence="1 2" key="1">
    <citation type="journal article" date="1998" name="Science">
        <title>Genome sequence of the nematode C. elegans: a platform for investigating biology.</title>
        <authorList>
            <consortium name="The C. elegans sequencing consortium"/>
            <person name="Sulson J.E."/>
            <person name="Waterston R."/>
        </authorList>
    </citation>
    <scope>NUCLEOTIDE SEQUENCE [LARGE SCALE GENOMIC DNA]</scope>
    <source>
        <strain evidence="1 2">Bristol N2</strain>
    </source>
</reference>
<dbReference type="PeptideAtlas" id="Q8WQB4"/>
<dbReference type="STRING" id="6239.Y105E8A.8.1"/>
<dbReference type="PANTHER" id="PTHR13211">
    <property type="entry name" value="TELOMERASE CAJAL BODY PROTEIN 1"/>
    <property type="match status" value="1"/>
</dbReference>
<evidence type="ECO:0000313" key="2">
    <source>
        <dbReference type="Proteomes" id="UP000001940"/>
    </source>
</evidence>
<dbReference type="InterPro" id="IPR015943">
    <property type="entry name" value="WD40/YVTN_repeat-like_dom_sf"/>
</dbReference>
<dbReference type="AGR" id="WB:WBGene00013669"/>
<dbReference type="PaxDb" id="6239-Y105E8A.8"/>
<dbReference type="GO" id="GO:0030576">
    <property type="term" value="P:Cajal body organization"/>
    <property type="evidence" value="ECO:0000318"/>
    <property type="project" value="GO_Central"/>
</dbReference>
<dbReference type="OrthoDB" id="239865at2759"/>
<evidence type="ECO:0007829" key="4">
    <source>
        <dbReference type="PeptideAtlas" id="Q8WQB4"/>
    </source>
</evidence>
<dbReference type="Proteomes" id="UP000001940">
    <property type="component" value="Chromosome I"/>
</dbReference>
<dbReference type="InterPro" id="IPR051150">
    <property type="entry name" value="SWT21/TCAB1_mRNA_Telomere"/>
</dbReference>
<dbReference type="InParanoid" id="Q8WQB4"/>
<dbReference type="PANTHER" id="PTHR13211:SF0">
    <property type="entry name" value="TELOMERASE CAJAL BODY PROTEIN 1"/>
    <property type="match status" value="1"/>
</dbReference>
<dbReference type="GO" id="GO:0003723">
    <property type="term" value="F:RNA binding"/>
    <property type="evidence" value="ECO:0000318"/>
    <property type="project" value="GO_Central"/>
</dbReference>
<dbReference type="GO" id="GO:0015030">
    <property type="term" value="C:Cajal body"/>
    <property type="evidence" value="ECO:0000318"/>
    <property type="project" value="GO_Central"/>
</dbReference>
<sequence length="449" mass="50297">MNTEESSSSQELEEKKPSLRAERCGIASLLSSLRSDHLASKIDELSTTEAAASEEIPEEIPENRPLNRKEKRKLQRMQEIDQEVKKKAQEPVEIAEIPTNLKNTFCDKATFNSYNAQFGYKSTENNNFVHFSIQNEQGNRALVASQDRFIRMYKIDETPEVIWKHNTGNLVLDSCWENSGKGVFSSSKLRPIQLFDTENGSILGAYNGKDAGDNITAAMSIGQSGSSLIGGFKNKFQIWDIEYTGDAIQHIKSFDNDYNTGTTGLPMSITPHPTMPDLFAAGGSSSLVAIYSLKWRNAVSTIEGSLKGYTNLHFSPDGLKLYASERKGDIHCFDTRMNMLTQILKRDMTATHRTRFSIDKSGRLLFSGTSGGDVIVYDLHEYSEELQPAHVQNVASRCVPCVDLKGKKLVLCSGERVYPDDKLLGDQDQEICMDHERSENSFQIFEIQN</sequence>
<gene>
    <name evidence="1 3" type="primary">tcab-1</name>
    <name evidence="1" type="ORF">CELE_Y105E8A.8</name>
    <name evidence="3" type="ORF">Y105E8A.8</name>
</gene>
<dbReference type="RefSeq" id="NP_001367010.1">
    <property type="nucleotide sequence ID" value="NM_001381259.2"/>
</dbReference>
<dbReference type="Bgee" id="WBGene00013669">
    <property type="expression patterns" value="Expressed in germ line (C elegans) and 4 other cell types or tissues"/>
</dbReference>
<dbReference type="GeneID" id="173303"/>
<protein>
    <submittedName>
        <fullName evidence="1">WD_REPEATS_REGION domain-containing protein</fullName>
    </submittedName>
</protein>
<keyword evidence="2" id="KW-1185">Reference proteome</keyword>
<organism evidence="1 2">
    <name type="scientific">Caenorhabditis elegans</name>
    <dbReference type="NCBI Taxonomy" id="6239"/>
    <lineage>
        <taxon>Eukaryota</taxon>
        <taxon>Metazoa</taxon>
        <taxon>Ecdysozoa</taxon>
        <taxon>Nematoda</taxon>
        <taxon>Chromadorea</taxon>
        <taxon>Rhabditida</taxon>
        <taxon>Rhabditina</taxon>
        <taxon>Rhabditomorpha</taxon>
        <taxon>Rhabditoidea</taxon>
        <taxon>Rhabditidae</taxon>
        <taxon>Peloderinae</taxon>
        <taxon>Caenorhabditis</taxon>
    </lineage>
</organism>
<dbReference type="UCSC" id="Y105E8A.8">
    <property type="organism name" value="c. elegans"/>
</dbReference>
<accession>Q8WQB4</accession>
<dbReference type="CTD" id="173303"/>
<dbReference type="PhylomeDB" id="Q8WQB4"/>
<name>Q8WQB4_CAEEL</name>
<dbReference type="SUPFAM" id="SSF50978">
    <property type="entry name" value="WD40 repeat-like"/>
    <property type="match status" value="1"/>
</dbReference>
<dbReference type="KEGG" id="cel:CELE_Y105E8A.8"/>
<dbReference type="HOGENOM" id="CLU_580360_0_0_1"/>
<dbReference type="InterPro" id="IPR036322">
    <property type="entry name" value="WD40_repeat_dom_sf"/>
</dbReference>
<evidence type="ECO:0000313" key="1">
    <source>
        <dbReference type="EMBL" id="CAD21659.1"/>
    </source>
</evidence>
<dbReference type="OMA" id="NIKEAMC"/>
<proteinExistence type="evidence at protein level"/>
<keyword evidence="4" id="KW-1267">Proteomics identification</keyword>
<dbReference type="WormBase" id="Y105E8A.8">
    <property type="protein sequence ID" value="CE29846"/>
    <property type="gene ID" value="WBGene00013669"/>
    <property type="gene designation" value="tcab-1"/>
</dbReference>